<proteinExistence type="predicted"/>
<keyword evidence="2" id="KW-1185">Reference proteome</keyword>
<reference evidence="1 2" key="1">
    <citation type="submission" date="2018-11" db="EMBL/GenBank/DDBJ databases">
        <authorList>
            <consortium name="Pathogen Informatics"/>
        </authorList>
    </citation>
    <scope>NUCLEOTIDE SEQUENCE [LARGE SCALE GENOMIC DNA]</scope>
    <source>
        <strain>Denwood</strain>
        <strain evidence="2">Zambia</strain>
    </source>
</reference>
<protein>
    <submittedName>
        <fullName evidence="1">Uncharacterized protein</fullName>
    </submittedName>
</protein>
<name>A0A183Q680_9TREM</name>
<dbReference type="EMBL" id="UZAL01049939">
    <property type="protein sequence ID" value="VDP86520.1"/>
    <property type="molecule type" value="Genomic_DNA"/>
</dbReference>
<dbReference type="Proteomes" id="UP000269396">
    <property type="component" value="Unassembled WGS sequence"/>
</dbReference>
<organism evidence="1 2">
    <name type="scientific">Schistosoma mattheei</name>
    <dbReference type="NCBI Taxonomy" id="31246"/>
    <lineage>
        <taxon>Eukaryota</taxon>
        <taxon>Metazoa</taxon>
        <taxon>Spiralia</taxon>
        <taxon>Lophotrochozoa</taxon>
        <taxon>Platyhelminthes</taxon>
        <taxon>Trematoda</taxon>
        <taxon>Digenea</taxon>
        <taxon>Strigeidida</taxon>
        <taxon>Schistosomatoidea</taxon>
        <taxon>Schistosomatidae</taxon>
        <taxon>Schistosoma</taxon>
    </lineage>
</organism>
<dbReference type="AlphaFoldDB" id="A0A183Q680"/>
<accession>A0A183Q680</accession>
<evidence type="ECO:0000313" key="2">
    <source>
        <dbReference type="Proteomes" id="UP000269396"/>
    </source>
</evidence>
<gene>
    <name evidence="1" type="ORF">SMTD_LOCUS22116</name>
</gene>
<sequence length="95" mass="10561">MNEALIANLTPVSHRGRTYAAADQHSPSNSVLGNPSQLPFILVMSASDSRHSVFFGLPLLRLPSGFQVGACFMMRFDDFRNVHPFHFQRLSLISS</sequence>
<evidence type="ECO:0000313" key="1">
    <source>
        <dbReference type="EMBL" id="VDP86520.1"/>
    </source>
</evidence>